<feature type="domain" description="Chitin-binding type-2" evidence="2">
    <location>
        <begin position="57"/>
        <end position="90"/>
    </location>
</feature>
<feature type="chain" id="PRO_5045116332" description="Chitin-binding type-2 domain-containing protein" evidence="1">
    <location>
        <begin position="20"/>
        <end position="214"/>
    </location>
</feature>
<reference evidence="3 4" key="1">
    <citation type="submission" date="2024-08" db="EMBL/GenBank/DDBJ databases">
        <authorList>
            <person name="Cucini C."/>
            <person name="Frati F."/>
        </authorList>
    </citation>
    <scope>NUCLEOTIDE SEQUENCE [LARGE SCALE GENOMIC DNA]</scope>
</reference>
<evidence type="ECO:0000256" key="1">
    <source>
        <dbReference type="SAM" id="SignalP"/>
    </source>
</evidence>
<keyword evidence="4" id="KW-1185">Reference proteome</keyword>
<dbReference type="SUPFAM" id="SSF57625">
    <property type="entry name" value="Invertebrate chitin-binding proteins"/>
    <property type="match status" value="1"/>
</dbReference>
<protein>
    <recommendedName>
        <fullName evidence="2">Chitin-binding type-2 domain-containing protein</fullName>
    </recommendedName>
</protein>
<dbReference type="Proteomes" id="UP001642540">
    <property type="component" value="Unassembled WGS sequence"/>
</dbReference>
<name>A0ABP1RNG8_9HEXA</name>
<dbReference type="Gene3D" id="2.170.140.10">
    <property type="entry name" value="Chitin binding domain"/>
    <property type="match status" value="1"/>
</dbReference>
<sequence>MDASSIVIILSVLSTVAVAYPLPKAALFPIVECPDDDTPFPQVVLLPSVGGVELTANQYVVCFQGTPHVFNCSEGLFFNWAKLSCDFPYERSSRQSTNDTSDLNGILDLIPVGPIPIPISPQYPIPFWPDRKLGVSYPLPPFPITRPNPEVLPPIPVQTYPRGRPPTWIPRPSKIGEIYPGYPITKPNPAVLPPLPVLPAHPPPLIPRPVPYLP</sequence>
<evidence type="ECO:0000313" key="4">
    <source>
        <dbReference type="Proteomes" id="UP001642540"/>
    </source>
</evidence>
<comment type="caution">
    <text evidence="3">The sequence shown here is derived from an EMBL/GenBank/DDBJ whole genome shotgun (WGS) entry which is preliminary data.</text>
</comment>
<dbReference type="EMBL" id="CAXLJM020000089">
    <property type="protein sequence ID" value="CAL8131599.1"/>
    <property type="molecule type" value="Genomic_DNA"/>
</dbReference>
<gene>
    <name evidence="3" type="ORF">ODALV1_LOCUS24244</name>
</gene>
<feature type="signal peptide" evidence="1">
    <location>
        <begin position="1"/>
        <end position="19"/>
    </location>
</feature>
<dbReference type="Pfam" id="PF01607">
    <property type="entry name" value="CBM_14"/>
    <property type="match status" value="1"/>
</dbReference>
<proteinExistence type="predicted"/>
<dbReference type="InterPro" id="IPR002557">
    <property type="entry name" value="Chitin-bd_dom"/>
</dbReference>
<accession>A0ABP1RNG8</accession>
<dbReference type="InterPro" id="IPR036508">
    <property type="entry name" value="Chitin-bd_dom_sf"/>
</dbReference>
<evidence type="ECO:0000259" key="2">
    <source>
        <dbReference type="Pfam" id="PF01607"/>
    </source>
</evidence>
<organism evidence="3 4">
    <name type="scientific">Orchesella dallaii</name>
    <dbReference type="NCBI Taxonomy" id="48710"/>
    <lineage>
        <taxon>Eukaryota</taxon>
        <taxon>Metazoa</taxon>
        <taxon>Ecdysozoa</taxon>
        <taxon>Arthropoda</taxon>
        <taxon>Hexapoda</taxon>
        <taxon>Collembola</taxon>
        <taxon>Entomobryomorpha</taxon>
        <taxon>Entomobryoidea</taxon>
        <taxon>Orchesellidae</taxon>
        <taxon>Orchesellinae</taxon>
        <taxon>Orchesella</taxon>
    </lineage>
</organism>
<evidence type="ECO:0000313" key="3">
    <source>
        <dbReference type="EMBL" id="CAL8131599.1"/>
    </source>
</evidence>
<keyword evidence="1" id="KW-0732">Signal</keyword>